<dbReference type="AlphaFoldDB" id="A0AAV2TL35"/>
<comment type="caution">
    <text evidence="1">The sequence shown here is derived from an EMBL/GenBank/DDBJ whole genome shotgun (WGS) entry which is preliminary data.</text>
</comment>
<reference evidence="1" key="1">
    <citation type="submission" date="2024-06" db="EMBL/GenBank/DDBJ databases">
        <authorList>
            <person name="Liu X."/>
            <person name="Lenzi L."/>
            <person name="Haldenby T S."/>
            <person name="Uol C."/>
        </authorList>
    </citation>
    <scope>NUCLEOTIDE SEQUENCE</scope>
</reference>
<dbReference type="EMBL" id="CAXLJL010000367">
    <property type="protein sequence ID" value="CAL5136924.1"/>
    <property type="molecule type" value="Genomic_DNA"/>
</dbReference>
<organism evidence="1 2">
    <name type="scientific">Calicophoron daubneyi</name>
    <name type="common">Rumen fluke</name>
    <name type="synonym">Paramphistomum daubneyi</name>
    <dbReference type="NCBI Taxonomy" id="300641"/>
    <lineage>
        <taxon>Eukaryota</taxon>
        <taxon>Metazoa</taxon>
        <taxon>Spiralia</taxon>
        <taxon>Lophotrochozoa</taxon>
        <taxon>Platyhelminthes</taxon>
        <taxon>Trematoda</taxon>
        <taxon>Digenea</taxon>
        <taxon>Plagiorchiida</taxon>
        <taxon>Pronocephalata</taxon>
        <taxon>Paramphistomoidea</taxon>
        <taxon>Paramphistomidae</taxon>
        <taxon>Calicophoron</taxon>
    </lineage>
</organism>
<accession>A0AAV2TL35</accession>
<name>A0AAV2TL35_CALDB</name>
<evidence type="ECO:0000313" key="1">
    <source>
        <dbReference type="EMBL" id="CAL5136924.1"/>
    </source>
</evidence>
<gene>
    <name evidence="1" type="ORF">CDAUBV1_LOCUS11216</name>
</gene>
<protein>
    <submittedName>
        <fullName evidence="1">Uncharacterized protein</fullName>
    </submittedName>
</protein>
<dbReference type="Proteomes" id="UP001497525">
    <property type="component" value="Unassembled WGS sequence"/>
</dbReference>
<evidence type="ECO:0000313" key="2">
    <source>
        <dbReference type="Proteomes" id="UP001497525"/>
    </source>
</evidence>
<proteinExistence type="predicted"/>
<sequence>MKTPRFTDLREISPGKYGHHCLEHAPQRIPSTRLLRDAEYCWSEEDQTSHDLLLRNAHLILLDDLLLCCKFSALQTGLIERLLKFITDECIFRWVSPQAMQEIEQSEGQLLGKDHRLSASPVAYHLLEIKHQIKARSCAANTTPQENRKNNYGLTSIM</sequence>